<dbReference type="OrthoDB" id="9780815at2"/>
<feature type="binding site" evidence="9">
    <location>
        <position position="8"/>
    </location>
    <ligand>
        <name>a divalent metal cation</name>
        <dbReference type="ChEBI" id="CHEBI:60240"/>
    </ligand>
</feature>
<keyword evidence="8 9" id="KW-0378">Hydrolase</keyword>
<comment type="cofactor">
    <cofactor evidence="2">
        <name>Mg(2+)</name>
        <dbReference type="ChEBI" id="CHEBI:18420"/>
    </cofactor>
</comment>
<evidence type="ECO:0000313" key="11">
    <source>
        <dbReference type="EMBL" id="OLY43092.1"/>
    </source>
</evidence>
<comment type="function">
    <text evidence="9">Nucleotidase that shows phosphatase activity on nucleoside 5'-monophosphates.</text>
</comment>
<dbReference type="HAMAP" id="MF_00060">
    <property type="entry name" value="SurE"/>
    <property type="match status" value="1"/>
</dbReference>
<dbReference type="GO" id="GO:0005737">
    <property type="term" value="C:cytoplasm"/>
    <property type="evidence" value="ECO:0007669"/>
    <property type="project" value="UniProtKB-SubCell"/>
</dbReference>
<evidence type="ECO:0000256" key="2">
    <source>
        <dbReference type="ARBA" id="ARBA00001946"/>
    </source>
</evidence>
<dbReference type="GO" id="GO:0046872">
    <property type="term" value="F:metal ion binding"/>
    <property type="evidence" value="ECO:0007669"/>
    <property type="project" value="UniProtKB-UniRule"/>
</dbReference>
<dbReference type="InterPro" id="IPR036523">
    <property type="entry name" value="SurE-like_sf"/>
</dbReference>
<comment type="caution">
    <text evidence="11">The sequence shown here is derived from an EMBL/GenBank/DDBJ whole genome shotgun (WGS) entry which is preliminary data.</text>
</comment>
<comment type="cofactor">
    <cofactor evidence="9">
        <name>a divalent metal cation</name>
        <dbReference type="ChEBI" id="CHEBI:60240"/>
    </cofactor>
    <text evidence="9">Binds 1 divalent metal cation per subunit.</text>
</comment>
<evidence type="ECO:0000256" key="1">
    <source>
        <dbReference type="ARBA" id="ARBA00000815"/>
    </source>
</evidence>
<evidence type="ECO:0000256" key="4">
    <source>
        <dbReference type="ARBA" id="ARBA00011062"/>
    </source>
</evidence>
<proteinExistence type="inferred from homology"/>
<feature type="binding site" evidence="9">
    <location>
        <position position="9"/>
    </location>
    <ligand>
        <name>a divalent metal cation</name>
        <dbReference type="ChEBI" id="CHEBI:60240"/>
    </ligand>
</feature>
<keyword evidence="7 9" id="KW-0547">Nucleotide-binding</keyword>
<feature type="binding site" evidence="9">
    <location>
        <position position="92"/>
    </location>
    <ligand>
        <name>a divalent metal cation</name>
        <dbReference type="ChEBI" id="CHEBI:60240"/>
    </ligand>
</feature>
<dbReference type="FunFam" id="3.40.1210.10:FF:000001">
    <property type="entry name" value="5'/3'-nucleotidase SurE"/>
    <property type="match status" value="1"/>
</dbReference>
<dbReference type="Gene3D" id="3.40.1210.10">
    <property type="entry name" value="Survival protein SurE-like phosphatase/nucleotidase"/>
    <property type="match status" value="1"/>
</dbReference>
<comment type="subcellular location">
    <subcellularLocation>
        <location evidence="3 9">Cytoplasm</location>
    </subcellularLocation>
</comment>
<evidence type="ECO:0000256" key="3">
    <source>
        <dbReference type="ARBA" id="ARBA00004496"/>
    </source>
</evidence>
<dbReference type="PANTHER" id="PTHR30457">
    <property type="entry name" value="5'-NUCLEOTIDASE SURE"/>
    <property type="match status" value="1"/>
</dbReference>
<name>A0A1R0F850_9HYPH</name>
<dbReference type="GO" id="GO:0004309">
    <property type="term" value="F:exopolyphosphatase activity"/>
    <property type="evidence" value="ECO:0007669"/>
    <property type="project" value="TreeGrafter"/>
</dbReference>
<accession>A0A1R0F850</accession>
<evidence type="ECO:0000256" key="7">
    <source>
        <dbReference type="ARBA" id="ARBA00022741"/>
    </source>
</evidence>
<evidence type="ECO:0000259" key="10">
    <source>
        <dbReference type="Pfam" id="PF01975"/>
    </source>
</evidence>
<dbReference type="Proteomes" id="UP000187344">
    <property type="component" value="Unassembled WGS sequence"/>
</dbReference>
<reference evidence="11 12" key="1">
    <citation type="submission" date="2016-12" db="EMBL/GenBank/DDBJ databases">
        <title>Comparative genomics of Bartonella apis.</title>
        <authorList>
            <person name="Engel P."/>
        </authorList>
    </citation>
    <scope>NUCLEOTIDE SEQUENCE [LARGE SCALE GENOMIC DNA]</scope>
    <source>
        <strain evidence="11 12">PEB0149</strain>
    </source>
</reference>
<comment type="catalytic activity">
    <reaction evidence="1 9">
        <text>a ribonucleoside 5'-phosphate + H2O = a ribonucleoside + phosphate</text>
        <dbReference type="Rhea" id="RHEA:12484"/>
        <dbReference type="ChEBI" id="CHEBI:15377"/>
        <dbReference type="ChEBI" id="CHEBI:18254"/>
        <dbReference type="ChEBI" id="CHEBI:43474"/>
        <dbReference type="ChEBI" id="CHEBI:58043"/>
        <dbReference type="EC" id="3.1.3.5"/>
    </reaction>
</comment>
<dbReference type="NCBIfam" id="TIGR00087">
    <property type="entry name" value="surE"/>
    <property type="match status" value="1"/>
</dbReference>
<comment type="similarity">
    <text evidence="4 9">Belongs to the SurE nucleotidase family.</text>
</comment>
<dbReference type="GO" id="GO:0008253">
    <property type="term" value="F:5'-nucleotidase activity"/>
    <property type="evidence" value="ECO:0007669"/>
    <property type="project" value="UniProtKB-UniRule"/>
</dbReference>
<dbReference type="RefSeq" id="WP_075870012.1">
    <property type="nucleotide sequence ID" value="NZ_CALYQA010000001.1"/>
</dbReference>
<keyword evidence="5 9" id="KW-0963">Cytoplasm</keyword>
<gene>
    <name evidence="9" type="primary">surE</name>
    <name evidence="11" type="ORF">PEB0149_005140</name>
</gene>
<dbReference type="InterPro" id="IPR002828">
    <property type="entry name" value="SurE-like_Pase/nucleotidase"/>
</dbReference>
<dbReference type="Pfam" id="PF01975">
    <property type="entry name" value="SurE"/>
    <property type="match status" value="1"/>
</dbReference>
<dbReference type="GO" id="GO:0000166">
    <property type="term" value="F:nucleotide binding"/>
    <property type="evidence" value="ECO:0007669"/>
    <property type="project" value="UniProtKB-KW"/>
</dbReference>
<dbReference type="InterPro" id="IPR030048">
    <property type="entry name" value="SurE"/>
</dbReference>
<dbReference type="PANTHER" id="PTHR30457:SF12">
    <property type="entry name" value="5'_3'-NUCLEOTIDASE SURE"/>
    <property type="match status" value="1"/>
</dbReference>
<organism evidence="11 12">
    <name type="scientific">Bartonella apis</name>
    <dbReference type="NCBI Taxonomy" id="1686310"/>
    <lineage>
        <taxon>Bacteria</taxon>
        <taxon>Pseudomonadati</taxon>
        <taxon>Pseudomonadota</taxon>
        <taxon>Alphaproteobacteria</taxon>
        <taxon>Hyphomicrobiales</taxon>
        <taxon>Bartonellaceae</taxon>
        <taxon>Bartonella</taxon>
    </lineage>
</organism>
<keyword evidence="6 9" id="KW-0479">Metal-binding</keyword>
<dbReference type="EC" id="3.1.3.5" evidence="9"/>
<dbReference type="NCBIfam" id="NF001490">
    <property type="entry name" value="PRK00346.1-4"/>
    <property type="match status" value="1"/>
</dbReference>
<dbReference type="EMBL" id="LXYT01000002">
    <property type="protein sequence ID" value="OLY43092.1"/>
    <property type="molecule type" value="Genomic_DNA"/>
</dbReference>
<dbReference type="GO" id="GO:0008254">
    <property type="term" value="F:3'-nucleotidase activity"/>
    <property type="evidence" value="ECO:0007669"/>
    <property type="project" value="TreeGrafter"/>
</dbReference>
<evidence type="ECO:0000256" key="5">
    <source>
        <dbReference type="ARBA" id="ARBA00022490"/>
    </source>
</evidence>
<feature type="domain" description="Survival protein SurE-like phosphatase/nucleotidase" evidence="10">
    <location>
        <begin position="3"/>
        <end position="186"/>
    </location>
</feature>
<dbReference type="AlphaFoldDB" id="A0A1R0F850"/>
<dbReference type="SUPFAM" id="SSF64167">
    <property type="entry name" value="SurE-like"/>
    <property type="match status" value="1"/>
</dbReference>
<evidence type="ECO:0000256" key="6">
    <source>
        <dbReference type="ARBA" id="ARBA00022723"/>
    </source>
</evidence>
<evidence type="ECO:0000256" key="8">
    <source>
        <dbReference type="ARBA" id="ARBA00022801"/>
    </source>
</evidence>
<keyword evidence="12" id="KW-1185">Reference proteome</keyword>
<evidence type="ECO:0000313" key="12">
    <source>
        <dbReference type="Proteomes" id="UP000187344"/>
    </source>
</evidence>
<feature type="binding site" evidence="9">
    <location>
        <position position="40"/>
    </location>
    <ligand>
        <name>a divalent metal cation</name>
        <dbReference type="ChEBI" id="CHEBI:60240"/>
    </ligand>
</feature>
<sequence length="254" mass="27541">MRILLTNDDGIHAEGLKVLEQIARKLSDDVWVVAPEEDQSGVSHSLTISEPLRLRQIDEKHFALKGTPTDCVIMAVKHIMPEAPDLVLSGVNAGGNLADDVSYSGTVSGAVEGMMQGIRSIALSQEFVHATNCQNVPWNTVLSLAPDILKKLVKIPLPEGVLLNVNFPACHVDEVTGLSVAPLGNRGHEILIDKRADGRGFPYYWMYFSRGKGKNKETTDIDVLQDKAVSVTPVQLDLTAHGFLAELATALGRN</sequence>
<protein>
    <recommendedName>
        <fullName evidence="9">5'-nucleotidase SurE</fullName>
        <ecNumber evidence="9">3.1.3.5</ecNumber>
    </recommendedName>
    <alternativeName>
        <fullName evidence="9">Nucleoside 5'-monophosphate phosphohydrolase</fullName>
    </alternativeName>
</protein>
<evidence type="ECO:0000256" key="9">
    <source>
        <dbReference type="HAMAP-Rule" id="MF_00060"/>
    </source>
</evidence>